<dbReference type="InterPro" id="IPR009030">
    <property type="entry name" value="Growth_fac_rcpt_cys_sf"/>
</dbReference>
<comment type="caution">
    <text evidence="4">The sequence shown here is derived from an EMBL/GenBank/DDBJ whole genome shotgun (WGS) entry which is preliminary data.</text>
</comment>
<dbReference type="Proteomes" id="UP000704712">
    <property type="component" value="Unassembled WGS sequence"/>
</dbReference>
<dbReference type="PANTHER" id="PTHR31513:SF2">
    <property type="entry name" value="MRAZ"/>
    <property type="match status" value="1"/>
</dbReference>
<dbReference type="EMBL" id="WSZM01000184">
    <property type="protein sequence ID" value="KAF4038979.1"/>
    <property type="molecule type" value="Genomic_DNA"/>
</dbReference>
<sequence length="1746" mass="186272">MRKLRILSSVEAAICWLILISALFSFYEADLLCLAAKTRLSSPPTTFRIDNKTKIKDIFKCSGIHFIGSFNEYYVACELKVPAQENITLLEVVNVKLDVSTLSPLPGVHVELTFQLNTSLATVSMRNSQLQASAVEIHAANVLMDEHSTVNVSAHGLKFGPGYNSWTSMGGSYGGIGGASLTPTHRKCEDMPPNDFFRVVGDVSADSANFRGYGSGGGNDESRGGGRIRLIAQENVDINGSLLANGGDACTDCYDSAGAGGSIIVAAKERIHGNATVQANGGEPSNFNDHEFTGGGGGGGGGGGRIVLDSMNAEELGPARVEAYGGGLSSDNNAAIGWCQLGGDGTILKLQHSTKDDGALDGSEESERVLYNSKTLVSTLLVKGGRLAHLGPVKRIQIYGCTPIFEETSRGARFLPESLVHVFVRGGATVCASVIQLKDSVGGIESSIVLDSGSELNVLGRERKILLSASQLTLQGYVGPSSPQEHDLFDLTLIGADVSFSNALTMVHELEVDAHGALSLDKFSELKFQAQVSIQTEASTKIEGFLQPLGKPLDSVDRPDGIPLISVTSKKDVELRPQTVEMGQVELRVKASGTCFLDMPFDTPFLRLSISAANVSISNVNSGPVLECNEIELQADASACKSLQDSTHDDQSYSISVFASEVATLGNISAGSMILCSDHNMTVEGAISSSWLGCGSGIGPGKSEVSGEASGGAGHGGRGGNVLPGSTGGGAAYDISKELVMQQAASWIEPMSVEKGWPIWPGSGAASGDTPNKVSGGSGGGIIYIGSKKLNVTKSASILARGGAGSMGGGGGSGGSLTLFIANIAGGGTIDLAGGAASTPALIFTDVEVANRTPIWDPNLHPGEVKDDAGKLGGGGGGGIVRITYVDSADKAIAGNGEEFIKDGGRISVDGGESTGGENGGTGVMVGANCHPGRGGVFCLPCPEGSHSPGRFSKCSPCEPGTCSGNSGAEKCDACPVGHFNPDFGKKECQSCPLGSFGAKVGLKKCKLCPPGSFAGVTGSSTCSACPIGSITTSSGNRNCTLCGIGETTIKDGAIACATCKNKPVHSAFNMRGSCSYACFKGRNGLDCLTPFERLVKPIGGPIGFVILVFAVTGLIFGAWGFFSYRSSKSELHRYAQYKAQRLRDELSLETLTRTLTARLTDQDLNAHVARLYLAGDNHLKNAWRLNPYFLPASLRDIVEEGTYATFASTCNKMVEWDPTSWEAWLYRFLLVTIPPISTFFMRRRQLHRVVKLSKYIGRYGGRFFRDVNFRVHGTQLKVGFSPDFSLGYFDVLISQSSSATSVNLVAMQAVSLEDLVLVVGGSGSFFRPYHLDTNDIIVRAIPSRLELLEHNFWIDFVADINQMLRVLPQPSSTARRVSEAVEAARVVIAFVEAFNETHVKDGFAVAFGTFSVGGAIAADANDSCFEPFTLENIDTTIALYPQEPFKLAFRVSRLNSKEVSHSRRESLDSGSDFPELPSEESDKVRAETDPRSANFRYSQIRMEALFAQPERRLLGNYADNSSDNSDSLTPLKKPRIGGARARAFVEFLCTNDTAKRWLATLWQPVYPLFRLRNLSRPKLPARWLLSVLMVLLLIADMGVVFWIMVEYYCVQIRDPTAQDPGCSRTPLWSVLGVLPAAIVGSPMLGLIFVTKKSIFYGKLFAVWNVSSIVNQMVAFICGLAFLAYIHDEILLVAVGGVLIKFFEKEVALRCIAQYASERPFRGWRGLHTTRDWYDAAYTPLVHHEN</sequence>
<evidence type="ECO:0000313" key="6">
    <source>
        <dbReference type="Proteomes" id="UP000602510"/>
    </source>
</evidence>
<feature type="transmembrane region" description="Helical" evidence="2">
    <location>
        <begin position="1662"/>
        <end position="1686"/>
    </location>
</feature>
<proteinExistence type="predicted"/>
<feature type="transmembrane region" description="Helical" evidence="2">
    <location>
        <begin position="1626"/>
        <end position="1650"/>
    </location>
</feature>
<dbReference type="SMART" id="SM01411">
    <property type="entry name" value="Ephrin_rec_like"/>
    <property type="match status" value="3"/>
</dbReference>
<protein>
    <submittedName>
        <fullName evidence="4">Putative ephrin-receptor like</fullName>
    </submittedName>
</protein>
<keyword evidence="2" id="KW-0812">Transmembrane</keyword>
<evidence type="ECO:0000313" key="5">
    <source>
        <dbReference type="EMBL" id="KAF4135154.1"/>
    </source>
</evidence>
<feature type="domain" description="Tyrosine-protein kinase ephrin type A/B receptor-like" evidence="3">
    <location>
        <begin position="985"/>
        <end position="1021"/>
    </location>
</feature>
<feature type="region of interest" description="Disordered" evidence="1">
    <location>
        <begin position="1461"/>
        <end position="1491"/>
    </location>
</feature>
<feature type="compositionally biased region" description="Gly residues" evidence="1">
    <location>
        <begin position="709"/>
        <end position="723"/>
    </location>
</feature>
<dbReference type="Pfam" id="PF07699">
    <property type="entry name" value="Ephrin_rec_like"/>
    <property type="match status" value="1"/>
</dbReference>
<feature type="transmembrane region" description="Helical" evidence="2">
    <location>
        <begin position="1103"/>
        <end position="1125"/>
    </location>
</feature>
<evidence type="ECO:0000256" key="1">
    <source>
        <dbReference type="SAM" id="MobiDB-lite"/>
    </source>
</evidence>
<reference evidence="4" key="1">
    <citation type="submission" date="2020-04" db="EMBL/GenBank/DDBJ databases">
        <title>Hybrid Assembly of Korean Phytophthora infestans isolates.</title>
        <authorList>
            <person name="Prokchorchik M."/>
            <person name="Lee Y."/>
            <person name="Seo J."/>
            <person name="Cho J.-H."/>
            <person name="Park Y.-E."/>
            <person name="Jang D.-C."/>
            <person name="Im J.-S."/>
            <person name="Choi J.-G."/>
            <person name="Park H.-J."/>
            <person name="Lee G.-B."/>
            <person name="Lee Y.-G."/>
            <person name="Hong S.-Y."/>
            <person name="Cho K."/>
            <person name="Sohn K.H."/>
        </authorList>
    </citation>
    <scope>NUCLEOTIDE SEQUENCE</scope>
    <source>
        <strain evidence="4">KR_1_A1</strain>
        <strain evidence="5">KR_2_A2</strain>
    </source>
</reference>
<feature type="transmembrane region" description="Helical" evidence="2">
    <location>
        <begin position="1584"/>
        <end position="1606"/>
    </location>
</feature>
<organism evidence="4 6">
    <name type="scientific">Phytophthora infestans</name>
    <name type="common">Potato late blight agent</name>
    <name type="synonym">Botrytis infestans</name>
    <dbReference type="NCBI Taxonomy" id="4787"/>
    <lineage>
        <taxon>Eukaryota</taxon>
        <taxon>Sar</taxon>
        <taxon>Stramenopiles</taxon>
        <taxon>Oomycota</taxon>
        <taxon>Peronosporomycetes</taxon>
        <taxon>Peronosporales</taxon>
        <taxon>Peronosporaceae</taxon>
        <taxon>Phytophthora</taxon>
    </lineage>
</organism>
<dbReference type="Gene3D" id="2.10.50.10">
    <property type="entry name" value="Tumor Necrosis Factor Receptor, subunit A, domain 2"/>
    <property type="match status" value="1"/>
</dbReference>
<gene>
    <name evidence="4" type="ORF">GN244_ATG08969</name>
    <name evidence="5" type="ORF">GN958_ATG15648</name>
</gene>
<keyword evidence="4" id="KW-0675">Receptor</keyword>
<dbReference type="Proteomes" id="UP000602510">
    <property type="component" value="Unassembled WGS sequence"/>
</dbReference>
<dbReference type="PANTHER" id="PTHR31513">
    <property type="entry name" value="EPHRIN TYPE-B RECEPTOR"/>
    <property type="match status" value="1"/>
</dbReference>
<evidence type="ECO:0000259" key="3">
    <source>
        <dbReference type="Pfam" id="PF07699"/>
    </source>
</evidence>
<keyword evidence="2" id="KW-0472">Membrane</keyword>
<keyword evidence="2" id="KW-1133">Transmembrane helix</keyword>
<evidence type="ECO:0000256" key="2">
    <source>
        <dbReference type="SAM" id="Phobius"/>
    </source>
</evidence>
<feature type="compositionally biased region" description="Basic and acidic residues" evidence="1">
    <location>
        <begin position="1481"/>
        <end position="1491"/>
    </location>
</feature>
<dbReference type="InterPro" id="IPR011641">
    <property type="entry name" value="Tyr-kin_ephrin_A/B_rcpt-like"/>
</dbReference>
<evidence type="ECO:0000313" key="4">
    <source>
        <dbReference type="EMBL" id="KAF4038979.1"/>
    </source>
</evidence>
<dbReference type="SUPFAM" id="SSF57184">
    <property type="entry name" value="Growth factor receptor domain"/>
    <property type="match status" value="1"/>
</dbReference>
<name>A0A833SW31_PHYIN</name>
<keyword evidence="6" id="KW-1185">Reference proteome</keyword>
<accession>A0A833SW31</accession>
<feature type="region of interest" description="Disordered" evidence="1">
    <location>
        <begin position="703"/>
        <end position="723"/>
    </location>
</feature>
<dbReference type="EMBL" id="JAACNO010002201">
    <property type="protein sequence ID" value="KAF4135154.1"/>
    <property type="molecule type" value="Genomic_DNA"/>
</dbReference>